<dbReference type="KEGG" id="lali:LA20249_11045"/>
<gene>
    <name evidence="2" type="ORF">LA20249_11045</name>
</gene>
<dbReference type="OrthoDB" id="2322311at2"/>
<name>A0A2K9HJH0_9LACO</name>
<dbReference type="EMBL" id="CP018867">
    <property type="protein sequence ID" value="AUI72691.1"/>
    <property type="molecule type" value="Genomic_DNA"/>
</dbReference>
<evidence type="ECO:0000256" key="1">
    <source>
        <dbReference type="SAM" id="Phobius"/>
    </source>
</evidence>
<proteinExistence type="predicted"/>
<evidence type="ECO:0000313" key="3">
    <source>
        <dbReference type="Proteomes" id="UP000234653"/>
    </source>
</evidence>
<accession>A0A2K9HJH0</accession>
<dbReference type="RefSeq" id="WP_057739091.1">
    <property type="nucleotide sequence ID" value="NZ_AZDQ01000036.1"/>
</dbReference>
<sequence length="104" mass="11861">MKKKISILAILSIMSAGLFLIVHFLIKLMKSQAVKKDRQKLEELVGKYLHGNEKLLEFVGTLSDSQVKELVEILDSLEKQRNQLKLKSPAIPKYIEQKVTNLIS</sequence>
<keyword evidence="3" id="KW-1185">Reference proteome</keyword>
<organism evidence="2 3">
    <name type="scientific">Companilactobacillus alimentarius DSM 20249</name>
    <dbReference type="NCBI Taxonomy" id="1423720"/>
    <lineage>
        <taxon>Bacteria</taxon>
        <taxon>Bacillati</taxon>
        <taxon>Bacillota</taxon>
        <taxon>Bacilli</taxon>
        <taxon>Lactobacillales</taxon>
        <taxon>Lactobacillaceae</taxon>
        <taxon>Companilactobacillus</taxon>
    </lineage>
</organism>
<dbReference type="AlphaFoldDB" id="A0A2K9HJH0"/>
<keyword evidence="1" id="KW-0472">Membrane</keyword>
<dbReference type="STRING" id="1423720.FC67_GL001116"/>
<protein>
    <submittedName>
        <fullName evidence="2">Uncharacterized protein</fullName>
    </submittedName>
</protein>
<reference evidence="2 3" key="1">
    <citation type="submission" date="2016-12" db="EMBL/GenBank/DDBJ databases">
        <title>The whole genome sequencing and assembly of Lactobacillus alimentarius DSM 20249T strain.</title>
        <authorList>
            <person name="Lee Y.-J."/>
            <person name="Yi H."/>
            <person name="Bahn Y.-S."/>
            <person name="Kim J.F."/>
            <person name="Lee D.-W."/>
        </authorList>
    </citation>
    <scope>NUCLEOTIDE SEQUENCE [LARGE SCALE GENOMIC DNA]</scope>
    <source>
        <strain evidence="2 3">DSM 20249</strain>
    </source>
</reference>
<keyword evidence="1" id="KW-1133">Transmembrane helix</keyword>
<feature type="transmembrane region" description="Helical" evidence="1">
    <location>
        <begin position="6"/>
        <end position="26"/>
    </location>
</feature>
<dbReference type="Proteomes" id="UP000234653">
    <property type="component" value="Chromosome"/>
</dbReference>
<evidence type="ECO:0000313" key="2">
    <source>
        <dbReference type="EMBL" id="AUI72691.1"/>
    </source>
</evidence>
<keyword evidence="1" id="KW-0812">Transmembrane</keyword>